<sequence length="81" mass="8739">MVKAEAAKTITPTTHGIAMEIILRAVLATLSPEPLAKTRKIARGSVEFMHHDPTLFPSGPKAAEEVGAVVNFIFNHMTEEA</sequence>
<dbReference type="RefSeq" id="WP_115182785.1">
    <property type="nucleotide sequence ID" value="NZ_CAMKUF010000002.1"/>
</dbReference>
<reference evidence="1 2" key="1">
    <citation type="submission" date="2018-06" db="EMBL/GenBank/DDBJ databases">
        <authorList>
            <consortium name="Pathogen Informatics"/>
            <person name="Doyle S."/>
        </authorList>
    </citation>
    <scope>NUCLEOTIDE SEQUENCE [LARGE SCALE GENOMIC DNA]</scope>
    <source>
        <strain evidence="1 2">NCTC11544</strain>
    </source>
</reference>
<dbReference type="AlphaFoldDB" id="A0A379YEM8"/>
<protein>
    <submittedName>
        <fullName evidence="1">Uncharacterized protein</fullName>
    </submittedName>
</protein>
<evidence type="ECO:0000313" key="2">
    <source>
        <dbReference type="Proteomes" id="UP000255529"/>
    </source>
</evidence>
<name>A0A379YEM8_9GAMM</name>
<gene>
    <name evidence="1" type="ORF">NCTC11544_00332</name>
</gene>
<dbReference type="EMBL" id="UGYN01000002">
    <property type="protein sequence ID" value="SUI44189.1"/>
    <property type="molecule type" value="Genomic_DNA"/>
</dbReference>
<dbReference type="Proteomes" id="UP000255529">
    <property type="component" value="Unassembled WGS sequence"/>
</dbReference>
<organism evidence="1 2">
    <name type="scientific">Serratia quinivorans</name>
    <dbReference type="NCBI Taxonomy" id="137545"/>
    <lineage>
        <taxon>Bacteria</taxon>
        <taxon>Pseudomonadati</taxon>
        <taxon>Pseudomonadota</taxon>
        <taxon>Gammaproteobacteria</taxon>
        <taxon>Enterobacterales</taxon>
        <taxon>Yersiniaceae</taxon>
        <taxon>Serratia</taxon>
    </lineage>
</organism>
<evidence type="ECO:0000313" key="1">
    <source>
        <dbReference type="EMBL" id="SUI44189.1"/>
    </source>
</evidence>
<proteinExistence type="predicted"/>
<accession>A0A379YEM8</accession>